<dbReference type="RefSeq" id="XP_029235354.1">
    <property type="nucleotide sequence ID" value="XM_029384805.1"/>
</dbReference>
<feature type="region of interest" description="Disordered" evidence="1">
    <location>
        <begin position="163"/>
        <end position="203"/>
    </location>
</feature>
<organism evidence="2 3">
    <name type="scientific">Trypanosoma rangeli</name>
    <dbReference type="NCBI Taxonomy" id="5698"/>
    <lineage>
        <taxon>Eukaryota</taxon>
        <taxon>Discoba</taxon>
        <taxon>Euglenozoa</taxon>
        <taxon>Kinetoplastea</taxon>
        <taxon>Metakinetoplastina</taxon>
        <taxon>Trypanosomatida</taxon>
        <taxon>Trypanosomatidae</taxon>
        <taxon>Trypanosoma</taxon>
        <taxon>Herpetosoma</taxon>
    </lineage>
</organism>
<dbReference type="OrthoDB" id="246902at2759"/>
<keyword evidence="3" id="KW-1185">Reference proteome</keyword>
<feature type="region of interest" description="Disordered" evidence="1">
    <location>
        <begin position="256"/>
        <end position="287"/>
    </location>
</feature>
<evidence type="ECO:0000313" key="3">
    <source>
        <dbReference type="Proteomes" id="UP000283634"/>
    </source>
</evidence>
<dbReference type="GeneID" id="40331976"/>
<gene>
    <name evidence="2" type="ORF">TraAM80_08043</name>
</gene>
<dbReference type="AlphaFoldDB" id="A0A3R7NAV9"/>
<feature type="compositionally biased region" description="Basic and acidic residues" evidence="1">
    <location>
        <begin position="502"/>
        <end position="514"/>
    </location>
</feature>
<accession>A0A3R7NAV9</accession>
<evidence type="ECO:0000313" key="2">
    <source>
        <dbReference type="EMBL" id="RNE99713.1"/>
    </source>
</evidence>
<dbReference type="OMA" id="WLCADER"/>
<feature type="compositionally biased region" description="Low complexity" evidence="1">
    <location>
        <begin position="275"/>
        <end position="287"/>
    </location>
</feature>
<proteinExistence type="predicted"/>
<comment type="caution">
    <text evidence="2">The sequence shown here is derived from an EMBL/GenBank/DDBJ whole genome shotgun (WGS) entry which is preliminary data.</text>
</comment>
<feature type="compositionally biased region" description="Polar residues" evidence="1">
    <location>
        <begin position="40"/>
        <end position="67"/>
    </location>
</feature>
<reference evidence="2 3" key="1">
    <citation type="journal article" date="2018" name="BMC Genomics">
        <title>Genomic comparison of Trypanosoma conorhini and Trypanosoma rangeli to Trypanosoma cruzi strains of high and low virulence.</title>
        <authorList>
            <person name="Bradwell K.R."/>
            <person name="Koparde V.N."/>
            <person name="Matveyev A.V."/>
            <person name="Serrano M.G."/>
            <person name="Alves J.M."/>
            <person name="Parikh H."/>
            <person name="Huang B."/>
            <person name="Lee V."/>
            <person name="Espinosa-Alvarez O."/>
            <person name="Ortiz P.A."/>
            <person name="Costa-Martins A.G."/>
            <person name="Teixeira M.M."/>
            <person name="Buck G.A."/>
        </authorList>
    </citation>
    <scope>NUCLEOTIDE SEQUENCE [LARGE SCALE GENOMIC DNA]</scope>
    <source>
        <strain evidence="2 3">AM80</strain>
    </source>
</reference>
<protein>
    <submittedName>
        <fullName evidence="2">Uncharacterized protein</fullName>
    </submittedName>
</protein>
<sequence length="591" mass="62762">MAQQNYEREPSNIHQELEELTKCEPLVKCRASRTDWLLDSTSHYNRSPGTTAASSVSEAVQPNSSFQGGKEDAISEKLPRVGSALTPHGTQQIASAVKCRNGSAGKSVTKNGAAIRADVTAPHYLSQDKDGVGAALITVEVSSSSVSPETTLSPSSLALPVCARSSHGTSRGPTGKRQLRRVAKRECKRRSSNSMSNPSSRSILHRNGVAAVSLTSKTDSRRSSAIALHSSAAVTAEAGRERVTIKKSCIPRLSSTSQVLTQRTPLHGKNQGARTTSPSPRIPSSETSVATVAAAKTKEGGRELTPSAQALSKTRMSSLDIVVSSESDTDAAPSASVLHYATKHCHSFPLNEQKRVQTVNMASTSASASTSAVAVLGVYEVCETGAAQPLADQNTKSSHVTLSRRVTTEGLASLVDKNAGLERMNAAAHGGEEVEARVPCEDLKHVAMEEEAKGGHEKCKELKNAAAEETVKREEAAEKCKAPEVKRRVPEENVQQQTVMKTEAKTASEQKGELTEPLSLVTLPTVREPSDAPPVAPKASNPTMPAMPRRVDEVVAACHEDVRECDKMVAPPLLRHPGPTSKANSKCCSVM</sequence>
<dbReference type="Proteomes" id="UP000283634">
    <property type="component" value="Unassembled WGS sequence"/>
</dbReference>
<dbReference type="EMBL" id="MKGL01000368">
    <property type="protein sequence ID" value="RNE99713.1"/>
    <property type="molecule type" value="Genomic_DNA"/>
</dbReference>
<dbReference type="VEuPathDB" id="TriTrypDB:TRSC58_06372"/>
<evidence type="ECO:0000256" key="1">
    <source>
        <dbReference type="SAM" id="MobiDB-lite"/>
    </source>
</evidence>
<feature type="region of interest" description="Disordered" evidence="1">
    <location>
        <begin position="488"/>
        <end position="546"/>
    </location>
</feature>
<feature type="compositionally biased region" description="Low complexity" evidence="1">
    <location>
        <begin position="192"/>
        <end position="202"/>
    </location>
</feature>
<feature type="region of interest" description="Disordered" evidence="1">
    <location>
        <begin position="40"/>
        <end position="71"/>
    </location>
</feature>
<name>A0A3R7NAV9_TRYRA</name>
<feature type="compositionally biased region" description="Basic residues" evidence="1">
    <location>
        <begin position="177"/>
        <end position="191"/>
    </location>
</feature>